<protein>
    <recommendedName>
        <fullName evidence="3">UPF3 domain-containing protein</fullName>
    </recommendedName>
</protein>
<organism evidence="4 5">
    <name type="scientific">Araneus ventricosus</name>
    <name type="common">Orbweaver spider</name>
    <name type="synonym">Epeira ventricosa</name>
    <dbReference type="NCBI Taxonomy" id="182803"/>
    <lineage>
        <taxon>Eukaryota</taxon>
        <taxon>Metazoa</taxon>
        <taxon>Ecdysozoa</taxon>
        <taxon>Arthropoda</taxon>
        <taxon>Chelicerata</taxon>
        <taxon>Arachnida</taxon>
        <taxon>Araneae</taxon>
        <taxon>Araneomorphae</taxon>
        <taxon>Entelegynae</taxon>
        <taxon>Araneoidea</taxon>
        <taxon>Araneidae</taxon>
        <taxon>Araneus</taxon>
    </lineage>
</organism>
<reference evidence="4 5" key="1">
    <citation type="journal article" date="2019" name="Sci. Rep.">
        <title>Orb-weaving spider Araneus ventricosus genome elucidates the spidroin gene catalogue.</title>
        <authorList>
            <person name="Kono N."/>
            <person name="Nakamura H."/>
            <person name="Ohtoshi R."/>
            <person name="Moran D.A.P."/>
            <person name="Shinohara A."/>
            <person name="Yoshida Y."/>
            <person name="Fujiwara M."/>
            <person name="Mori M."/>
            <person name="Tomita M."/>
            <person name="Arakawa K."/>
        </authorList>
    </citation>
    <scope>NUCLEOTIDE SEQUENCE [LARGE SCALE GENOMIC DNA]</scope>
</reference>
<dbReference type="InterPro" id="IPR012677">
    <property type="entry name" value="Nucleotide-bd_a/b_plait_sf"/>
</dbReference>
<evidence type="ECO:0000256" key="2">
    <source>
        <dbReference type="ARBA" id="ARBA00023161"/>
    </source>
</evidence>
<proteinExistence type="inferred from homology"/>
<keyword evidence="5" id="KW-1185">Reference proteome</keyword>
<keyword evidence="2" id="KW-0866">Nonsense-mediated mRNA decay</keyword>
<accession>A0A4Y2KHQ1</accession>
<dbReference type="GO" id="GO:0003676">
    <property type="term" value="F:nucleic acid binding"/>
    <property type="evidence" value="ECO:0007669"/>
    <property type="project" value="InterPro"/>
</dbReference>
<comment type="caution">
    <text evidence="4">The sequence shown here is derived from an EMBL/GenBank/DDBJ whole genome shotgun (WGS) entry which is preliminary data.</text>
</comment>
<evidence type="ECO:0000256" key="1">
    <source>
        <dbReference type="ARBA" id="ARBA00005991"/>
    </source>
</evidence>
<dbReference type="Gene3D" id="3.30.70.330">
    <property type="match status" value="1"/>
</dbReference>
<sequence length="93" mass="10814">IPRHLCLKMKQEGFSNSQIIEESSESEEDEEQLPYTKVVIRHLPPGMKKDKFFQLVSPLPAHDYKYFNEADKVSWATHIGAHGFMDVLLHIFD</sequence>
<comment type="similarity">
    <text evidence="1">Belongs to the RENT3 family.</text>
</comment>
<dbReference type="SUPFAM" id="SSF54928">
    <property type="entry name" value="RNA-binding domain, RBD"/>
    <property type="match status" value="1"/>
</dbReference>
<feature type="non-terminal residue" evidence="4">
    <location>
        <position position="1"/>
    </location>
</feature>
<gene>
    <name evidence="4" type="ORF">AVEN_189932_1</name>
</gene>
<dbReference type="Proteomes" id="UP000499080">
    <property type="component" value="Unassembled WGS sequence"/>
</dbReference>
<dbReference type="Pfam" id="PF03467">
    <property type="entry name" value="Smg4_UPF3"/>
    <property type="match status" value="1"/>
</dbReference>
<dbReference type="InterPro" id="IPR035979">
    <property type="entry name" value="RBD_domain_sf"/>
</dbReference>
<dbReference type="EMBL" id="BGPR01195087">
    <property type="protein sequence ID" value="GBN02194.1"/>
    <property type="molecule type" value="Genomic_DNA"/>
</dbReference>
<feature type="domain" description="UPF3" evidence="3">
    <location>
        <begin position="36"/>
        <end position="72"/>
    </location>
</feature>
<dbReference type="AlphaFoldDB" id="A0A4Y2KHQ1"/>
<evidence type="ECO:0000313" key="5">
    <source>
        <dbReference type="Proteomes" id="UP000499080"/>
    </source>
</evidence>
<name>A0A4Y2KHQ1_ARAVE</name>
<dbReference type="InterPro" id="IPR005120">
    <property type="entry name" value="UPF3_dom"/>
</dbReference>
<evidence type="ECO:0000313" key="4">
    <source>
        <dbReference type="EMBL" id="GBN02194.1"/>
    </source>
</evidence>
<dbReference type="GO" id="GO:0000184">
    <property type="term" value="P:nuclear-transcribed mRNA catabolic process, nonsense-mediated decay"/>
    <property type="evidence" value="ECO:0007669"/>
    <property type="project" value="UniProtKB-KW"/>
</dbReference>
<evidence type="ECO:0000259" key="3">
    <source>
        <dbReference type="Pfam" id="PF03467"/>
    </source>
</evidence>